<gene>
    <name evidence="2" type="ORF">NQU54_43120</name>
</gene>
<evidence type="ECO:0000313" key="2">
    <source>
        <dbReference type="EMBL" id="MCQ8835627.1"/>
    </source>
</evidence>
<reference evidence="2" key="1">
    <citation type="submission" date="2022-06" db="EMBL/GenBank/DDBJ databases">
        <title>WGS of actinobacteria.</title>
        <authorList>
            <person name="Thawai C."/>
        </authorList>
    </citation>
    <scope>NUCLEOTIDE SEQUENCE</scope>
    <source>
        <strain evidence="2">DSM 42010</strain>
    </source>
</reference>
<keyword evidence="3" id="KW-1185">Reference proteome</keyword>
<dbReference type="Proteomes" id="UP001142400">
    <property type="component" value="Unassembled WGS sequence"/>
</dbReference>
<protein>
    <submittedName>
        <fullName evidence="2">Uncharacterized protein</fullName>
    </submittedName>
</protein>
<keyword evidence="1" id="KW-0812">Transmembrane</keyword>
<dbReference type="RefSeq" id="WP_257635765.1">
    <property type="nucleotide sequence ID" value="NZ_JANIIC010000086.1"/>
</dbReference>
<feature type="transmembrane region" description="Helical" evidence="1">
    <location>
        <begin position="84"/>
        <end position="103"/>
    </location>
</feature>
<evidence type="ECO:0000313" key="3">
    <source>
        <dbReference type="Proteomes" id="UP001142400"/>
    </source>
</evidence>
<dbReference type="EMBL" id="JANIIC010000086">
    <property type="protein sequence ID" value="MCQ8835627.1"/>
    <property type="molecule type" value="Genomic_DNA"/>
</dbReference>
<sequence>MSSRTRAHTVKTAAGVTTVRIPRQRGRRSADPFVVVVPERPTLTRLALDAAARWLWKHRRALAPLALGVLALPITALLHVMAWWSALVLAPAAAGPLLWLGIAQRRRPAANGSVWGCRIAAALLGTSGLAWAASAAGFGPMAGPLELWWLLNLIAAQTTWLIVRRTAN</sequence>
<keyword evidence="1" id="KW-0472">Membrane</keyword>
<name>A0A9X2M590_STRMQ</name>
<feature type="transmembrane region" description="Helical" evidence="1">
    <location>
        <begin position="147"/>
        <end position="163"/>
    </location>
</feature>
<dbReference type="AlphaFoldDB" id="A0A9X2M590"/>
<comment type="caution">
    <text evidence="2">The sequence shown here is derived from an EMBL/GenBank/DDBJ whole genome shotgun (WGS) entry which is preliminary data.</text>
</comment>
<evidence type="ECO:0000256" key="1">
    <source>
        <dbReference type="SAM" id="Phobius"/>
    </source>
</evidence>
<feature type="transmembrane region" description="Helical" evidence="1">
    <location>
        <begin position="115"/>
        <end position="135"/>
    </location>
</feature>
<organism evidence="2 3">
    <name type="scientific">Streptomyces malaysiensis subsp. samsunensis</name>
    <dbReference type="NCBI Taxonomy" id="459658"/>
    <lineage>
        <taxon>Bacteria</taxon>
        <taxon>Bacillati</taxon>
        <taxon>Actinomycetota</taxon>
        <taxon>Actinomycetes</taxon>
        <taxon>Kitasatosporales</taxon>
        <taxon>Streptomycetaceae</taxon>
        <taxon>Streptomyces</taxon>
        <taxon>Streptomyces violaceusniger group</taxon>
    </lineage>
</organism>
<accession>A0A9X2M590</accession>
<feature type="transmembrane region" description="Helical" evidence="1">
    <location>
        <begin position="61"/>
        <end position="78"/>
    </location>
</feature>
<keyword evidence="1" id="KW-1133">Transmembrane helix</keyword>
<proteinExistence type="predicted"/>